<evidence type="ECO:0000313" key="3">
    <source>
        <dbReference type="Proteomes" id="UP001207654"/>
    </source>
</evidence>
<reference evidence="2 3" key="1">
    <citation type="submission" date="2022-11" db="EMBL/GenBank/DDBJ databases">
        <title>Minimal conservation of predation-associated metabolite biosynthetic gene clusters underscores biosynthetic potential of Myxococcota including descriptions for ten novel species: Archangium lansinium sp. nov., Myxococcus landrumus sp. nov., Nannocystis bai.</title>
        <authorList>
            <person name="Ahearne A."/>
            <person name="Stevens C."/>
            <person name="Phillips K."/>
        </authorList>
    </citation>
    <scope>NUCLEOTIDE SEQUENCE [LARGE SCALE GENOMIC DNA]</scope>
    <source>
        <strain evidence="2 3">MIWBW</strain>
    </source>
</reference>
<protein>
    <recommendedName>
        <fullName evidence="4">Polymer-forming cytoskeletal protein</fullName>
    </recommendedName>
</protein>
<dbReference type="Proteomes" id="UP001207654">
    <property type="component" value="Unassembled WGS sequence"/>
</dbReference>
<gene>
    <name evidence="2" type="ORF">OV287_08430</name>
</gene>
<name>A0ABT3ZYQ9_9BACT</name>
<evidence type="ECO:0008006" key="4">
    <source>
        <dbReference type="Google" id="ProtNLM"/>
    </source>
</evidence>
<sequence>MKKSSVTVATVRALDQEFQLKKRFDLKKHSSGRVAVLRGSIVLDHIPLDFWQLDRFLGIPRRDQGGNSLDALSGLIIDGDVTVEGAVMNAEMDFGPFLLVRGDLRARDVACGGSQVRVEGALTLSGALFGFYNHGSIVVEGPTQAACVLTEEHAIRLEGGLVSPVVPGGKFLEVSGKAVPEEPLALQQLSPELFNWSSWVELGPAGQKASKAGGETELAFIRLERELILDAIDAGRPLVRGKRAFKAPPRKTRTPTGRWRANVHYLDGICVRAGLAAFAVCHTSRWREAEFGRYYTYSAQHGWCASSTPGGAPVSMCFFIGADQQRSIRMLLNDGVVAVAFSGSEHLRIDVLNAPAPLHRIRAVADGLVVCGDDLLVYASSGKTWNRLEAGLPEDATGAFRDITGHTLRDLTAVGTGGRVMHFDGESWNSLNAPVQVELHAVTATKDGIAVVGDQGTLLVRGAEGPWKTYRTGDEAPLIGVAVLGDRLYVASRLDILVLEGDTLKPVETGLTPSFGGGLLHACDGVMWCIGLTDLARFDGSTWERVTCPDQHITLEQEPTTAQPPPGSIHLEGLA</sequence>
<feature type="region of interest" description="Disordered" evidence="1">
    <location>
        <begin position="554"/>
        <end position="575"/>
    </location>
</feature>
<comment type="caution">
    <text evidence="2">The sequence shown here is derived from an EMBL/GenBank/DDBJ whole genome shotgun (WGS) entry which is preliminary data.</text>
</comment>
<organism evidence="2 3">
    <name type="scientific">Archangium lansingense</name>
    <dbReference type="NCBI Taxonomy" id="2995310"/>
    <lineage>
        <taxon>Bacteria</taxon>
        <taxon>Pseudomonadati</taxon>
        <taxon>Myxococcota</taxon>
        <taxon>Myxococcia</taxon>
        <taxon>Myxococcales</taxon>
        <taxon>Cystobacterineae</taxon>
        <taxon>Archangiaceae</taxon>
        <taxon>Archangium</taxon>
    </lineage>
</organism>
<accession>A0ABT3ZYQ9</accession>
<evidence type="ECO:0000256" key="1">
    <source>
        <dbReference type="SAM" id="MobiDB-lite"/>
    </source>
</evidence>
<proteinExistence type="predicted"/>
<keyword evidence="3" id="KW-1185">Reference proteome</keyword>
<dbReference type="EMBL" id="JAPNKA010000001">
    <property type="protein sequence ID" value="MCY1074513.1"/>
    <property type="molecule type" value="Genomic_DNA"/>
</dbReference>
<evidence type="ECO:0000313" key="2">
    <source>
        <dbReference type="EMBL" id="MCY1074513.1"/>
    </source>
</evidence>
<dbReference type="RefSeq" id="WP_267533475.1">
    <property type="nucleotide sequence ID" value="NZ_JAPNKA010000001.1"/>
</dbReference>